<evidence type="ECO:0000259" key="11">
    <source>
        <dbReference type="SMART" id="SM00082"/>
    </source>
</evidence>
<dbReference type="PANTHER" id="PTHR22650">
    <property type="entry name" value="GLYCOPROTEIN IB BETA"/>
    <property type="match status" value="1"/>
</dbReference>
<dbReference type="InterPro" id="IPR000483">
    <property type="entry name" value="Cys-rich_flank_reg_C"/>
</dbReference>
<dbReference type="KEGG" id="pvt:110081625"/>
<dbReference type="RefSeq" id="XP_020654148.2">
    <property type="nucleotide sequence ID" value="XM_020798489.2"/>
</dbReference>
<keyword evidence="7 9" id="KW-0472">Membrane</keyword>
<dbReference type="SUPFAM" id="SSF52058">
    <property type="entry name" value="L domain-like"/>
    <property type="match status" value="1"/>
</dbReference>
<evidence type="ECO:0000313" key="12">
    <source>
        <dbReference type="Proteomes" id="UP001652642"/>
    </source>
</evidence>
<dbReference type="OrthoDB" id="72369at2759"/>
<evidence type="ECO:0000256" key="4">
    <source>
        <dbReference type="ARBA" id="ARBA00022729"/>
    </source>
</evidence>
<keyword evidence="2" id="KW-0433">Leucine-rich repeat</keyword>
<name>A0A6J0U7B2_9SAUR</name>
<evidence type="ECO:0000256" key="2">
    <source>
        <dbReference type="ARBA" id="ARBA00022614"/>
    </source>
</evidence>
<dbReference type="AlphaFoldDB" id="A0A6J0U7B2"/>
<keyword evidence="5" id="KW-0130">Cell adhesion</keyword>
<dbReference type="InterPro" id="IPR052313">
    <property type="entry name" value="GPIb-IX-V_Complex"/>
</dbReference>
<dbReference type="Proteomes" id="UP001652642">
    <property type="component" value="Chromosome 2"/>
</dbReference>
<organism evidence="12 14">
    <name type="scientific">Pogona vitticeps</name>
    <name type="common">central bearded dragon</name>
    <dbReference type="NCBI Taxonomy" id="103695"/>
    <lineage>
        <taxon>Eukaryota</taxon>
        <taxon>Metazoa</taxon>
        <taxon>Chordata</taxon>
        <taxon>Craniata</taxon>
        <taxon>Vertebrata</taxon>
        <taxon>Euteleostomi</taxon>
        <taxon>Lepidosauria</taxon>
        <taxon>Squamata</taxon>
        <taxon>Bifurcata</taxon>
        <taxon>Unidentata</taxon>
        <taxon>Episquamata</taxon>
        <taxon>Toxicofera</taxon>
        <taxon>Iguania</taxon>
        <taxon>Acrodonta</taxon>
        <taxon>Agamidae</taxon>
        <taxon>Amphibolurinae</taxon>
        <taxon>Pogona</taxon>
    </lineage>
</organism>
<keyword evidence="4 10" id="KW-0732">Signal</keyword>
<proteinExistence type="predicted"/>
<feature type="chain" id="PRO_5044637996" evidence="10">
    <location>
        <begin position="24"/>
        <end position="207"/>
    </location>
</feature>
<dbReference type="InterPro" id="IPR032675">
    <property type="entry name" value="LRR_dom_sf"/>
</dbReference>
<evidence type="ECO:0000256" key="9">
    <source>
        <dbReference type="SAM" id="Phobius"/>
    </source>
</evidence>
<evidence type="ECO:0000256" key="10">
    <source>
        <dbReference type="SAM" id="SignalP"/>
    </source>
</evidence>
<dbReference type="Gene3D" id="3.80.10.10">
    <property type="entry name" value="Ribonuclease Inhibitor"/>
    <property type="match status" value="1"/>
</dbReference>
<evidence type="ECO:0000256" key="1">
    <source>
        <dbReference type="ARBA" id="ARBA00004167"/>
    </source>
</evidence>
<sequence length="207" mass="22778">MNKVKIATAEGFTVLLLLSTAQAMVCSPCLCGPLGEGWGSWSLDCSSVGLKGMPPLFPNIRILNLRNNSLTTVPPGALDTLNLKKVDFSNNPWHCDCSILYLKKWLEDFNETALATAMCATPASVKMKDLSQLNGNELEGCRKPLPIKCLDFLQRDIALHLMAIVVLILALCILQYSKKLASRAARKQDPSEVPLLQIHDLEDQKTK</sequence>
<keyword evidence="6 9" id="KW-1133">Transmembrane helix</keyword>
<dbReference type="RefSeq" id="XP_020654149.2">
    <property type="nucleotide sequence ID" value="XM_020798490.2"/>
</dbReference>
<dbReference type="SMART" id="SM00082">
    <property type="entry name" value="LRRCT"/>
    <property type="match status" value="1"/>
</dbReference>
<evidence type="ECO:0000313" key="14">
    <source>
        <dbReference type="RefSeq" id="XP_020654149.2"/>
    </source>
</evidence>
<evidence type="ECO:0000256" key="5">
    <source>
        <dbReference type="ARBA" id="ARBA00022889"/>
    </source>
</evidence>
<protein>
    <submittedName>
        <fullName evidence="13 14">Platelet glycoprotein IX-like</fullName>
    </submittedName>
</protein>
<comment type="subcellular location">
    <subcellularLocation>
        <location evidence="1">Membrane</location>
        <topology evidence="1">Single-pass membrane protein</topology>
    </subcellularLocation>
</comment>
<keyword evidence="3 9" id="KW-0812">Transmembrane</keyword>
<evidence type="ECO:0000256" key="8">
    <source>
        <dbReference type="ARBA" id="ARBA00023157"/>
    </source>
</evidence>
<evidence type="ECO:0000256" key="6">
    <source>
        <dbReference type="ARBA" id="ARBA00022989"/>
    </source>
</evidence>
<dbReference type="PANTHER" id="PTHR22650:SF6">
    <property type="entry name" value="PLATELET GLYCOPROTEIN IX"/>
    <property type="match status" value="1"/>
</dbReference>
<keyword evidence="12" id="KW-1185">Reference proteome</keyword>
<feature type="transmembrane region" description="Helical" evidence="9">
    <location>
        <begin position="157"/>
        <end position="177"/>
    </location>
</feature>
<evidence type="ECO:0000256" key="3">
    <source>
        <dbReference type="ARBA" id="ARBA00022692"/>
    </source>
</evidence>
<feature type="domain" description="LRRCT" evidence="11">
    <location>
        <begin position="91"/>
        <end position="142"/>
    </location>
</feature>
<evidence type="ECO:0000256" key="7">
    <source>
        <dbReference type="ARBA" id="ARBA00023136"/>
    </source>
</evidence>
<keyword evidence="8" id="KW-1015">Disulfide bond</keyword>
<accession>A0A6J0U7B2</accession>
<gene>
    <name evidence="13 14" type="primary">LOC110081625</name>
</gene>
<evidence type="ECO:0000313" key="13">
    <source>
        <dbReference type="RefSeq" id="XP_020654148.2"/>
    </source>
</evidence>
<reference evidence="12 13" key="1">
    <citation type="submission" date="2025-05" db="UniProtKB">
        <authorList>
            <consortium name="RefSeq"/>
        </authorList>
    </citation>
    <scope>NUCLEOTIDE SEQUENCE [LARGE SCALE GENOMIC DNA]</scope>
</reference>
<dbReference type="GeneID" id="110081625"/>
<feature type="signal peptide" evidence="10">
    <location>
        <begin position="1"/>
        <end position="23"/>
    </location>
</feature>